<comment type="caution">
    <text evidence="3">The sequence shown here is derived from an EMBL/GenBank/DDBJ whole genome shotgun (WGS) entry which is preliminary data.</text>
</comment>
<dbReference type="Gene3D" id="3.40.50.720">
    <property type="entry name" value="NAD(P)-binding Rossmann-like Domain"/>
    <property type="match status" value="1"/>
</dbReference>
<gene>
    <name evidence="3" type="primary">ydgJ_2</name>
    <name evidence="3" type="ORF">SAMEA3538780_00206</name>
</gene>
<dbReference type="InterPro" id="IPR051317">
    <property type="entry name" value="Gfo/Idh/MocA_oxidoreduct"/>
</dbReference>
<dbReference type="PANTHER" id="PTHR43708:SF3">
    <property type="entry name" value="OXIDOREDUCTASE"/>
    <property type="match status" value="1"/>
</dbReference>
<evidence type="ECO:0000313" key="4">
    <source>
        <dbReference type="Proteomes" id="UP000257712"/>
    </source>
</evidence>
<dbReference type="InterPro" id="IPR000683">
    <property type="entry name" value="Gfo/Idh/MocA-like_OxRdtase_N"/>
</dbReference>
<sequence length="390" mass="43425">MINGLKPLDRTLRWGMVGGGGSSQIGYIHRSAALRDNTFALLAGAFDIDAERGRQFGQQLGVDPDRCYADYQSLFRGEAARPDGIQAVSIATPNNTHYAICRAALEAGLHVVCEKPLCFSSEEADELVALSQRQHKIIGVTYGYAGHQLILQARQMIADGLLGDIRIVNMQFAHGFHAQPVELENASTRWRVDPRFVGPSYVLGDLATHPLFLVETMAPQLNITRLMCARQSFVKSRAPLEDNAHVLMEYDNGAVGSLWSSAVNCGSMHGQKVRIVGEKASLEWWDEQPNQLRYEVQGEPVRILERGMDYLDPLARQDDRIGGGHPEGLFEAWSNLYRRFAIAMDAADRRDEALLADFWYPDARAGAFGVRWVENCVRSADNGACWVDFR</sequence>
<dbReference type="GO" id="GO:0000166">
    <property type="term" value="F:nucleotide binding"/>
    <property type="evidence" value="ECO:0007669"/>
    <property type="project" value="InterPro"/>
</dbReference>
<dbReference type="EMBL" id="UJZG01000001">
    <property type="protein sequence ID" value="SXD86392.1"/>
    <property type="molecule type" value="Genomic_DNA"/>
</dbReference>
<evidence type="ECO:0000259" key="2">
    <source>
        <dbReference type="Pfam" id="PF02894"/>
    </source>
</evidence>
<reference evidence="3 4" key="1">
    <citation type="submission" date="2018-08" db="EMBL/GenBank/DDBJ databases">
        <authorList>
            <consortium name="Pathogen Informatics"/>
        </authorList>
    </citation>
    <scope>NUCLEOTIDE SEQUENCE [LARGE SCALE GENOMIC DNA]</scope>
    <source>
        <strain evidence="3 4">EuSCAPE_IT371</strain>
    </source>
</reference>
<proteinExistence type="predicted"/>
<dbReference type="KEGG" id="kqv:B8P98_13580"/>
<dbReference type="PANTHER" id="PTHR43708">
    <property type="entry name" value="CONSERVED EXPRESSED OXIDOREDUCTASE (EUROFUNG)"/>
    <property type="match status" value="1"/>
</dbReference>
<dbReference type="InterPro" id="IPR036291">
    <property type="entry name" value="NAD(P)-bd_dom_sf"/>
</dbReference>
<dbReference type="Gene3D" id="3.30.360.10">
    <property type="entry name" value="Dihydrodipicolinate Reductase, domain 2"/>
    <property type="match status" value="1"/>
</dbReference>
<accession>A0A223UB75</accession>
<dbReference type="Pfam" id="PF01408">
    <property type="entry name" value="GFO_IDH_MocA"/>
    <property type="match status" value="1"/>
</dbReference>
<dbReference type="Pfam" id="PF02894">
    <property type="entry name" value="GFO_IDH_MocA_C"/>
    <property type="match status" value="1"/>
</dbReference>
<dbReference type="SUPFAM" id="SSF51735">
    <property type="entry name" value="NAD(P)-binding Rossmann-fold domains"/>
    <property type="match status" value="1"/>
</dbReference>
<feature type="domain" description="Gfo/Idh/MocA-like oxidoreductase C-terminal" evidence="2">
    <location>
        <begin position="154"/>
        <end position="388"/>
    </location>
</feature>
<name>A0A223UB75_9ENTR</name>
<protein>
    <submittedName>
        <fullName evidence="3">Oxidoreductase</fullName>
        <ecNumber evidence="3">1.-.-.-</ecNumber>
    </submittedName>
</protein>
<dbReference type="RefSeq" id="WP_080924072.1">
    <property type="nucleotide sequence ID" value="NZ_CAESAZ010000004.1"/>
</dbReference>
<feature type="domain" description="Gfo/Idh/MocA-like oxidoreductase N-terminal" evidence="1">
    <location>
        <begin position="12"/>
        <end position="142"/>
    </location>
</feature>
<dbReference type="GO" id="GO:0016491">
    <property type="term" value="F:oxidoreductase activity"/>
    <property type="evidence" value="ECO:0007669"/>
    <property type="project" value="UniProtKB-KW"/>
</dbReference>
<dbReference type="EC" id="1.-.-.-" evidence="3"/>
<dbReference type="AlphaFoldDB" id="A0A223UB75"/>
<keyword evidence="3" id="KW-0560">Oxidoreductase</keyword>
<evidence type="ECO:0000313" key="3">
    <source>
        <dbReference type="EMBL" id="SXD86392.1"/>
    </source>
</evidence>
<evidence type="ECO:0000259" key="1">
    <source>
        <dbReference type="Pfam" id="PF01408"/>
    </source>
</evidence>
<dbReference type="SUPFAM" id="SSF55347">
    <property type="entry name" value="Glyceraldehyde-3-phosphate dehydrogenase-like, C-terminal domain"/>
    <property type="match status" value="1"/>
</dbReference>
<organism evidence="3 4">
    <name type="scientific">Klebsiella quasivariicola</name>
    <dbReference type="NCBI Taxonomy" id="2026240"/>
    <lineage>
        <taxon>Bacteria</taxon>
        <taxon>Pseudomonadati</taxon>
        <taxon>Pseudomonadota</taxon>
        <taxon>Gammaproteobacteria</taxon>
        <taxon>Enterobacterales</taxon>
        <taxon>Enterobacteriaceae</taxon>
        <taxon>Klebsiella/Raoultella group</taxon>
        <taxon>Klebsiella</taxon>
        <taxon>Klebsiella pneumoniae complex</taxon>
    </lineage>
</organism>
<dbReference type="Proteomes" id="UP000257712">
    <property type="component" value="Unassembled WGS sequence"/>
</dbReference>
<dbReference type="InterPro" id="IPR004104">
    <property type="entry name" value="Gfo/Idh/MocA-like_OxRdtase_C"/>
</dbReference>